<organism evidence="2 3">
    <name type="scientific">Granulicella rosea</name>
    <dbReference type="NCBI Taxonomy" id="474952"/>
    <lineage>
        <taxon>Bacteria</taxon>
        <taxon>Pseudomonadati</taxon>
        <taxon>Acidobacteriota</taxon>
        <taxon>Terriglobia</taxon>
        <taxon>Terriglobales</taxon>
        <taxon>Acidobacteriaceae</taxon>
        <taxon>Granulicella</taxon>
    </lineage>
</organism>
<dbReference type="Proteomes" id="UP000198356">
    <property type="component" value="Unassembled WGS sequence"/>
</dbReference>
<sequence length="304" mass="32388">MSRFLKYSALAASVALTLSMAAQEGPAPTQTLISVNSKAEVVLTPANVQLQLNGKPASLVSLDRVAPTGLQIALLIDDGLRRSIASQLGDIKGFLDTLPPGSEVLIGYMQNGRVASAQPFTADHNAAAESLRIPFGAPGMSASPYFCLSDFVKNWPSGGGPRKARVVLMLTNGVDPYNGSTRISNQDSPYVQTAIDDANRAGVAVYSIYYGDSGMRGGSFSGQSYLRQVADSTGGDTYYEGTGSPISLTPFFKQFEHALDESYVASFAAIANHRDHDLVRIKITSDIPKVKIRHADDVRPGNVE</sequence>
<keyword evidence="1" id="KW-0732">Signal</keyword>
<feature type="chain" id="PRO_5013167549" description="VWFA-related domain-containing protein" evidence="1">
    <location>
        <begin position="23"/>
        <end position="304"/>
    </location>
</feature>
<keyword evidence="3" id="KW-1185">Reference proteome</keyword>
<accession>A0A239HWM1</accession>
<name>A0A239HWM1_9BACT</name>
<evidence type="ECO:0008006" key="4">
    <source>
        <dbReference type="Google" id="ProtNLM"/>
    </source>
</evidence>
<protein>
    <recommendedName>
        <fullName evidence="4">VWFA-related domain-containing protein</fullName>
    </recommendedName>
</protein>
<gene>
    <name evidence="2" type="ORF">SAMN05421770_102604</name>
</gene>
<reference evidence="2 3" key="1">
    <citation type="submission" date="2017-06" db="EMBL/GenBank/DDBJ databases">
        <authorList>
            <person name="Kim H.J."/>
            <person name="Triplett B.A."/>
        </authorList>
    </citation>
    <scope>NUCLEOTIDE SEQUENCE [LARGE SCALE GENOMIC DNA]</scope>
    <source>
        <strain evidence="2 3">DSM 18704</strain>
    </source>
</reference>
<dbReference type="RefSeq" id="WP_089408076.1">
    <property type="nucleotide sequence ID" value="NZ_FZOU01000002.1"/>
</dbReference>
<dbReference type="EMBL" id="FZOU01000002">
    <property type="protein sequence ID" value="SNS85719.1"/>
    <property type="molecule type" value="Genomic_DNA"/>
</dbReference>
<dbReference type="OrthoDB" id="112721at2"/>
<evidence type="ECO:0000313" key="2">
    <source>
        <dbReference type="EMBL" id="SNS85719.1"/>
    </source>
</evidence>
<dbReference type="AlphaFoldDB" id="A0A239HWM1"/>
<feature type="signal peptide" evidence="1">
    <location>
        <begin position="1"/>
        <end position="22"/>
    </location>
</feature>
<evidence type="ECO:0000256" key="1">
    <source>
        <dbReference type="SAM" id="SignalP"/>
    </source>
</evidence>
<dbReference type="InterPro" id="IPR036465">
    <property type="entry name" value="vWFA_dom_sf"/>
</dbReference>
<dbReference type="SUPFAM" id="SSF53300">
    <property type="entry name" value="vWA-like"/>
    <property type="match status" value="1"/>
</dbReference>
<proteinExistence type="predicted"/>
<dbReference type="Gene3D" id="3.40.50.410">
    <property type="entry name" value="von Willebrand factor, type A domain"/>
    <property type="match status" value="1"/>
</dbReference>
<evidence type="ECO:0000313" key="3">
    <source>
        <dbReference type="Proteomes" id="UP000198356"/>
    </source>
</evidence>